<dbReference type="EMBL" id="JBHRSD010000011">
    <property type="protein sequence ID" value="MFC3032193.1"/>
    <property type="molecule type" value="Genomic_DNA"/>
</dbReference>
<proteinExistence type="predicted"/>
<dbReference type="SUPFAM" id="SSF52540">
    <property type="entry name" value="P-loop containing nucleoside triphosphate hydrolases"/>
    <property type="match status" value="1"/>
</dbReference>
<name>A0ABV7CHW3_9GAMM</name>
<dbReference type="Proteomes" id="UP001595453">
    <property type="component" value="Unassembled WGS sequence"/>
</dbReference>
<comment type="caution">
    <text evidence="1">The sequence shown here is derived from an EMBL/GenBank/DDBJ whole genome shotgun (WGS) entry which is preliminary data.</text>
</comment>
<dbReference type="RefSeq" id="WP_377122309.1">
    <property type="nucleotide sequence ID" value="NZ_JBHRSD010000011.1"/>
</dbReference>
<organism evidence="1 2">
    <name type="scientific">Pseudoalteromonas fenneropenaei</name>
    <dbReference type="NCBI Taxonomy" id="1737459"/>
    <lineage>
        <taxon>Bacteria</taxon>
        <taxon>Pseudomonadati</taxon>
        <taxon>Pseudomonadota</taxon>
        <taxon>Gammaproteobacteria</taxon>
        <taxon>Alteromonadales</taxon>
        <taxon>Pseudoalteromonadaceae</taxon>
        <taxon>Pseudoalteromonas</taxon>
    </lineage>
</organism>
<dbReference type="InterPro" id="IPR027417">
    <property type="entry name" value="P-loop_NTPase"/>
</dbReference>
<keyword evidence="2" id="KW-1185">Reference proteome</keyword>
<evidence type="ECO:0000313" key="1">
    <source>
        <dbReference type="EMBL" id="MFC3032193.1"/>
    </source>
</evidence>
<gene>
    <name evidence="1" type="ORF">ACFOEE_06655</name>
</gene>
<reference evidence="2" key="1">
    <citation type="journal article" date="2019" name="Int. J. Syst. Evol. Microbiol.">
        <title>The Global Catalogue of Microorganisms (GCM) 10K type strain sequencing project: providing services to taxonomists for standard genome sequencing and annotation.</title>
        <authorList>
            <consortium name="The Broad Institute Genomics Platform"/>
            <consortium name="The Broad Institute Genome Sequencing Center for Infectious Disease"/>
            <person name="Wu L."/>
            <person name="Ma J."/>
        </authorList>
    </citation>
    <scope>NUCLEOTIDE SEQUENCE [LARGE SCALE GENOMIC DNA]</scope>
    <source>
        <strain evidence="2">KCTC 42730</strain>
    </source>
</reference>
<evidence type="ECO:0008006" key="3">
    <source>
        <dbReference type="Google" id="ProtNLM"/>
    </source>
</evidence>
<protein>
    <recommendedName>
        <fullName evidence="3">Sulfotransferase family protein</fullName>
    </recommendedName>
</protein>
<evidence type="ECO:0000313" key="2">
    <source>
        <dbReference type="Proteomes" id="UP001595453"/>
    </source>
</evidence>
<sequence length="340" mass="38701">MESLLDKAVFEALGVGLNFQPLNWQNEIHLLPNAKFWLPYQIVELEDELFVEWCYARHADFSLPFVHDTIARLKRAPGSRVTLRTSISQLLDYAKQLSPSCHFAGLIFHISRCGSTLCSQLINQLPGRVCLSEPKFVDDIARVYAHKVDRETQSQILKSLLQIWLTFLSEHHQHCYIKLDAWLNFEATFLLSSLSPPRSMFLSRTLTEVIASHHAKPGAFTIPSIVAPSYFQLTDPGADFLRPDGYLLSVISAIYQAGLRLSKQHSITHIQYSQLPQALFNTLLADVPSEQLAQVNCNQYSKDSQLQFAGDKEKTTCLKLHEKARIEQKQHELESRLILT</sequence>
<accession>A0ABV7CHW3</accession>